<dbReference type="NCBIfam" id="NF006054">
    <property type="entry name" value="PRK08202.1"/>
    <property type="match status" value="1"/>
</dbReference>
<dbReference type="Pfam" id="PF01048">
    <property type="entry name" value="PNP_UDP_1"/>
    <property type="match status" value="1"/>
</dbReference>
<dbReference type="PIRSF" id="PIRSF000477">
    <property type="entry name" value="PurNPase"/>
    <property type="match status" value="1"/>
</dbReference>
<comment type="caution">
    <text evidence="8">The sequence shown here is derived from an EMBL/GenBank/DDBJ whole genome shotgun (WGS) entry which is preliminary data.</text>
</comment>
<reference evidence="8" key="1">
    <citation type="journal article" date="2015" name="Proc. Natl. Acad. Sci. U.S.A.">
        <title>Networks of energetic and metabolic interactions define dynamics in microbial communities.</title>
        <authorList>
            <person name="Embree M."/>
            <person name="Liu J.K."/>
            <person name="Al-Bassam M.M."/>
            <person name="Zengler K."/>
        </authorList>
    </citation>
    <scope>NUCLEOTIDE SEQUENCE</scope>
</reference>
<dbReference type="PANTHER" id="PTHR11904:SF9">
    <property type="entry name" value="PURINE NUCLEOSIDE PHOSPHORYLASE-RELATED"/>
    <property type="match status" value="1"/>
</dbReference>
<organism evidence="8">
    <name type="scientific">hydrocarbon metagenome</name>
    <dbReference type="NCBI Taxonomy" id="938273"/>
    <lineage>
        <taxon>unclassified sequences</taxon>
        <taxon>metagenomes</taxon>
        <taxon>ecological metagenomes</taxon>
    </lineage>
</organism>
<dbReference type="EC" id="2.4.2.1" evidence="3"/>
<dbReference type="EMBL" id="LNQE01000101">
    <property type="protein sequence ID" value="KUG29324.1"/>
    <property type="molecule type" value="Genomic_DNA"/>
</dbReference>
<dbReference type="InterPro" id="IPR011268">
    <property type="entry name" value="Purine_phosphorylase"/>
</dbReference>
<dbReference type="SUPFAM" id="SSF53167">
    <property type="entry name" value="Purine and uridine phosphorylases"/>
    <property type="match status" value="1"/>
</dbReference>
<evidence type="ECO:0000256" key="4">
    <source>
        <dbReference type="ARBA" id="ARBA00022676"/>
    </source>
</evidence>
<dbReference type="Gene3D" id="3.40.50.1580">
    <property type="entry name" value="Nucleoside phosphorylase domain"/>
    <property type="match status" value="1"/>
</dbReference>
<dbReference type="NCBIfam" id="TIGR01697">
    <property type="entry name" value="PNPH-PUNA-XAPA"/>
    <property type="match status" value="1"/>
</dbReference>
<dbReference type="GO" id="GO:0004731">
    <property type="term" value="F:purine-nucleoside phosphorylase activity"/>
    <property type="evidence" value="ECO:0007669"/>
    <property type="project" value="UniProtKB-EC"/>
</dbReference>
<dbReference type="InterPro" id="IPR000845">
    <property type="entry name" value="Nucleoside_phosphorylase_d"/>
</dbReference>
<dbReference type="InterPro" id="IPR035994">
    <property type="entry name" value="Nucleoside_phosphorylase_sf"/>
</dbReference>
<feature type="domain" description="Nucleoside phosphorylase" evidence="7">
    <location>
        <begin position="60"/>
        <end position="305"/>
    </location>
</feature>
<accession>A0A0W8G8F7</accession>
<proteinExistence type="inferred from homology"/>
<protein>
    <recommendedName>
        <fullName evidence="3">purine-nucleoside phosphorylase</fullName>
        <ecNumber evidence="3">2.4.2.1</ecNumber>
    </recommendedName>
    <alternativeName>
        <fullName evidence="6">Inosine-guanosine phosphorylase</fullName>
    </alternativeName>
</protein>
<evidence type="ECO:0000256" key="2">
    <source>
        <dbReference type="ARBA" id="ARBA00006751"/>
    </source>
</evidence>
<evidence type="ECO:0000256" key="1">
    <source>
        <dbReference type="ARBA" id="ARBA00005058"/>
    </source>
</evidence>
<dbReference type="AlphaFoldDB" id="A0A0W8G8F7"/>
<comment type="similarity">
    <text evidence="2">Belongs to the PNP/MTAP phosphorylase family.</text>
</comment>
<dbReference type="GO" id="GO:0009116">
    <property type="term" value="P:nucleoside metabolic process"/>
    <property type="evidence" value="ECO:0007669"/>
    <property type="project" value="InterPro"/>
</dbReference>
<evidence type="ECO:0000256" key="5">
    <source>
        <dbReference type="ARBA" id="ARBA00022679"/>
    </source>
</evidence>
<sequence>MNACRIHADIRKSLPFSGRPIHDSQGQTLPNEKYMQNPSDVKRASRHVSSLLPGAGKNAVGLILGTGLGGLADRLQDPISLKYGDIPEFPRSTVQGHRGRLVRGRLAGRDVFALCGRFHLYEGYSPAMVCMGVRLLGELGISRLIVSNAAGGLNPLFETGSIMAITDHINLTGHSPLSGENHEAWGPRFPDMSRAYSPRLLELARDCALRAGIRLERGVYAGVAGPQMETRAETRMLRLLGADAVGMSTVLEAIAARHMDMEILGLSCVTNVNLPDCMAETSLDDVLAAADKAAGRLGALVEAILGDPAF</sequence>
<evidence type="ECO:0000256" key="6">
    <source>
        <dbReference type="ARBA" id="ARBA00031036"/>
    </source>
</evidence>
<evidence type="ECO:0000313" key="8">
    <source>
        <dbReference type="EMBL" id="KUG29324.1"/>
    </source>
</evidence>
<evidence type="ECO:0000259" key="7">
    <source>
        <dbReference type="Pfam" id="PF01048"/>
    </source>
</evidence>
<keyword evidence="4 8" id="KW-0328">Glycosyltransferase</keyword>
<dbReference type="GO" id="GO:0005737">
    <property type="term" value="C:cytoplasm"/>
    <property type="evidence" value="ECO:0007669"/>
    <property type="project" value="TreeGrafter"/>
</dbReference>
<dbReference type="PANTHER" id="PTHR11904">
    <property type="entry name" value="METHYLTHIOADENOSINE/PURINE NUCLEOSIDE PHOSPHORYLASE"/>
    <property type="match status" value="1"/>
</dbReference>
<comment type="pathway">
    <text evidence="1">Purine metabolism; purine nucleoside salvage.</text>
</comment>
<dbReference type="CDD" id="cd09009">
    <property type="entry name" value="PNP-EcPNPII_like"/>
    <property type="match status" value="1"/>
</dbReference>
<dbReference type="UniPathway" id="UPA00606"/>
<keyword evidence="5 8" id="KW-0808">Transferase</keyword>
<gene>
    <name evidence="8" type="ORF">ASZ90_000776</name>
</gene>
<name>A0A0W8G8F7_9ZZZZ</name>
<evidence type="ECO:0000256" key="3">
    <source>
        <dbReference type="ARBA" id="ARBA00011886"/>
    </source>
</evidence>